<dbReference type="AlphaFoldDB" id="A0A2P5XT84"/>
<protein>
    <submittedName>
        <fullName evidence="1">Uncharacterized protein</fullName>
    </submittedName>
</protein>
<proteinExistence type="predicted"/>
<gene>
    <name evidence="1" type="ORF">GOBAR_AA14152</name>
</gene>
<evidence type="ECO:0000313" key="1">
    <source>
        <dbReference type="EMBL" id="PPS06494.1"/>
    </source>
</evidence>
<dbReference type="EMBL" id="KZ664274">
    <property type="protein sequence ID" value="PPS06494.1"/>
    <property type="molecule type" value="Genomic_DNA"/>
</dbReference>
<organism evidence="1 2">
    <name type="scientific">Gossypium barbadense</name>
    <name type="common">Sea Island cotton</name>
    <name type="synonym">Hibiscus barbadensis</name>
    <dbReference type="NCBI Taxonomy" id="3634"/>
    <lineage>
        <taxon>Eukaryota</taxon>
        <taxon>Viridiplantae</taxon>
        <taxon>Streptophyta</taxon>
        <taxon>Embryophyta</taxon>
        <taxon>Tracheophyta</taxon>
        <taxon>Spermatophyta</taxon>
        <taxon>Magnoliopsida</taxon>
        <taxon>eudicotyledons</taxon>
        <taxon>Gunneridae</taxon>
        <taxon>Pentapetalae</taxon>
        <taxon>rosids</taxon>
        <taxon>malvids</taxon>
        <taxon>Malvales</taxon>
        <taxon>Malvaceae</taxon>
        <taxon>Malvoideae</taxon>
        <taxon>Gossypium</taxon>
    </lineage>
</organism>
<dbReference type="Proteomes" id="UP000239757">
    <property type="component" value="Unassembled WGS sequence"/>
</dbReference>
<name>A0A2P5XT84_GOSBA</name>
<dbReference type="OrthoDB" id="10581326at2759"/>
<evidence type="ECO:0000313" key="2">
    <source>
        <dbReference type="Proteomes" id="UP000239757"/>
    </source>
</evidence>
<sequence length="93" mass="10183">MVDFMGDSDELWEMARVNGGERAERGWSGCLKEWESGSVEGDMEDGEGMVVLERMGDEPGEVRKSVFFFCFMKGAELGCWMMGGAGGGRPAVM</sequence>
<accession>A0A2P5XT84</accession>
<reference evidence="1 2" key="1">
    <citation type="submission" date="2015-01" db="EMBL/GenBank/DDBJ databases">
        <title>Genome of allotetraploid Gossypium barbadense reveals genomic plasticity and fiber elongation in cotton evolution.</title>
        <authorList>
            <person name="Chen X."/>
            <person name="Liu X."/>
            <person name="Zhao B."/>
            <person name="Zheng H."/>
            <person name="Hu Y."/>
            <person name="Lu G."/>
            <person name="Yang C."/>
            <person name="Chen J."/>
            <person name="Shan C."/>
            <person name="Zhang L."/>
            <person name="Zhou Y."/>
            <person name="Wang L."/>
            <person name="Guo W."/>
            <person name="Bai Y."/>
            <person name="Ruan J."/>
            <person name="Shangguan X."/>
            <person name="Mao Y."/>
            <person name="Jiang J."/>
            <person name="Zhu Y."/>
            <person name="Lei J."/>
            <person name="Kang H."/>
            <person name="Chen S."/>
            <person name="He X."/>
            <person name="Wang R."/>
            <person name="Wang Y."/>
            <person name="Chen J."/>
            <person name="Wang L."/>
            <person name="Yu S."/>
            <person name="Wang B."/>
            <person name="Wei J."/>
            <person name="Song S."/>
            <person name="Lu X."/>
            <person name="Gao Z."/>
            <person name="Gu W."/>
            <person name="Deng X."/>
            <person name="Ma D."/>
            <person name="Wang S."/>
            <person name="Liang W."/>
            <person name="Fang L."/>
            <person name="Cai C."/>
            <person name="Zhu X."/>
            <person name="Zhou B."/>
            <person name="Zhang Y."/>
            <person name="Chen Z."/>
            <person name="Xu S."/>
            <person name="Zhu R."/>
            <person name="Wang S."/>
            <person name="Zhang T."/>
            <person name="Zhao G."/>
        </authorList>
    </citation>
    <scope>NUCLEOTIDE SEQUENCE [LARGE SCALE GENOMIC DNA]</scope>
    <source>
        <strain evidence="2">cv. Xinhai21</strain>
        <tissue evidence="1">Leaf</tissue>
    </source>
</reference>